<gene>
    <name evidence="3" type="ORF">CCAM_LOCUS14701</name>
</gene>
<proteinExistence type="predicted"/>
<sequence length="316" mass="35209">MKNSTRFILVEGDANLPTLDSLFEDVDEAGLSNMDGDEEPTPYSNDVDVEVGEPETSRGPDKEETTPPPPPKSKKDFKGIVGGLLAKKGKRAQPSGSSSGTITTLAAHGGGGGLPFFPTRKFYQFRILPSPFLNLPRHLRCSAVSKRLLLRPLRLGRSERWNSNAETFKTRNFSFNGEEEYEGEDCFLDILDEFIDSIWVLKVFKPYCWALPPIILSLLLANGLIAFVITLALLVGQSVLVFALQKLWGVTQTNLGLKSKERPRSRTPINSNMGGRRQNPNTRKRKMGHRLWTPKADVFVGRFDEDAPTFGGWDEL</sequence>
<dbReference type="AlphaFoldDB" id="A0A484L921"/>
<evidence type="ECO:0000313" key="4">
    <source>
        <dbReference type="Proteomes" id="UP000595140"/>
    </source>
</evidence>
<dbReference type="Proteomes" id="UP000595140">
    <property type="component" value="Unassembled WGS sequence"/>
</dbReference>
<feature type="region of interest" description="Disordered" evidence="1">
    <location>
        <begin position="1"/>
        <end position="78"/>
    </location>
</feature>
<accession>A0A484L921</accession>
<organism evidence="3 4">
    <name type="scientific">Cuscuta campestris</name>
    <dbReference type="NCBI Taxonomy" id="132261"/>
    <lineage>
        <taxon>Eukaryota</taxon>
        <taxon>Viridiplantae</taxon>
        <taxon>Streptophyta</taxon>
        <taxon>Embryophyta</taxon>
        <taxon>Tracheophyta</taxon>
        <taxon>Spermatophyta</taxon>
        <taxon>Magnoliopsida</taxon>
        <taxon>eudicotyledons</taxon>
        <taxon>Gunneridae</taxon>
        <taxon>Pentapetalae</taxon>
        <taxon>asterids</taxon>
        <taxon>lamiids</taxon>
        <taxon>Solanales</taxon>
        <taxon>Convolvulaceae</taxon>
        <taxon>Cuscuteae</taxon>
        <taxon>Cuscuta</taxon>
        <taxon>Cuscuta subgen. Grammica</taxon>
        <taxon>Cuscuta sect. Cleistogrammica</taxon>
    </lineage>
</organism>
<protein>
    <submittedName>
        <fullName evidence="3">Uncharacterized protein</fullName>
    </submittedName>
</protein>
<name>A0A484L921_9ASTE</name>
<evidence type="ECO:0000256" key="2">
    <source>
        <dbReference type="SAM" id="Phobius"/>
    </source>
</evidence>
<feature type="region of interest" description="Disordered" evidence="1">
    <location>
        <begin position="258"/>
        <end position="287"/>
    </location>
</feature>
<evidence type="ECO:0000313" key="3">
    <source>
        <dbReference type="EMBL" id="VFQ72925.1"/>
    </source>
</evidence>
<keyword evidence="2" id="KW-0472">Membrane</keyword>
<keyword evidence="2" id="KW-1133">Transmembrane helix</keyword>
<keyword evidence="2" id="KW-0812">Transmembrane</keyword>
<keyword evidence="4" id="KW-1185">Reference proteome</keyword>
<dbReference type="PANTHER" id="PTHR35719:SF2">
    <property type="entry name" value="ABC TRANSMEMBRANE TYPE-1 DOMAIN-CONTAINING PROTEIN"/>
    <property type="match status" value="1"/>
</dbReference>
<dbReference type="OrthoDB" id="785439at2759"/>
<feature type="compositionally biased region" description="Polar residues" evidence="1">
    <location>
        <begin position="267"/>
        <end position="281"/>
    </location>
</feature>
<feature type="compositionally biased region" description="Basic and acidic residues" evidence="1">
    <location>
        <begin position="55"/>
        <end position="65"/>
    </location>
</feature>
<dbReference type="EMBL" id="OOIL02001117">
    <property type="protein sequence ID" value="VFQ72925.1"/>
    <property type="molecule type" value="Genomic_DNA"/>
</dbReference>
<dbReference type="PANTHER" id="PTHR35719">
    <property type="entry name" value="OS01G0680600 PROTEIN"/>
    <property type="match status" value="1"/>
</dbReference>
<evidence type="ECO:0000256" key="1">
    <source>
        <dbReference type="SAM" id="MobiDB-lite"/>
    </source>
</evidence>
<feature type="transmembrane region" description="Helical" evidence="2">
    <location>
        <begin position="214"/>
        <end position="236"/>
    </location>
</feature>
<reference evidence="3 4" key="1">
    <citation type="submission" date="2018-04" db="EMBL/GenBank/DDBJ databases">
        <authorList>
            <person name="Vogel A."/>
        </authorList>
    </citation>
    <scope>NUCLEOTIDE SEQUENCE [LARGE SCALE GENOMIC DNA]</scope>
</reference>